<feature type="chain" id="PRO_5046123902" evidence="1">
    <location>
        <begin position="29"/>
        <end position="69"/>
    </location>
</feature>
<organism evidence="2 3">
    <name type="scientific">Nonomuraea purpurea</name>
    <dbReference type="NCBI Taxonomy" id="1849276"/>
    <lineage>
        <taxon>Bacteria</taxon>
        <taxon>Bacillati</taxon>
        <taxon>Actinomycetota</taxon>
        <taxon>Actinomycetes</taxon>
        <taxon>Streptosporangiales</taxon>
        <taxon>Streptosporangiaceae</taxon>
        <taxon>Nonomuraea</taxon>
    </lineage>
</organism>
<proteinExistence type="predicted"/>
<evidence type="ECO:0000256" key="1">
    <source>
        <dbReference type="SAM" id="SignalP"/>
    </source>
</evidence>
<accession>A0ABV8G8P9</accession>
<dbReference type="RefSeq" id="WP_379529492.1">
    <property type="nucleotide sequence ID" value="NZ_JBHSBI010000009.1"/>
</dbReference>
<protein>
    <submittedName>
        <fullName evidence="2">Uncharacterized protein</fullName>
    </submittedName>
</protein>
<reference evidence="3" key="1">
    <citation type="journal article" date="2019" name="Int. J. Syst. Evol. Microbiol.">
        <title>The Global Catalogue of Microorganisms (GCM) 10K type strain sequencing project: providing services to taxonomists for standard genome sequencing and annotation.</title>
        <authorList>
            <consortium name="The Broad Institute Genomics Platform"/>
            <consortium name="The Broad Institute Genome Sequencing Center for Infectious Disease"/>
            <person name="Wu L."/>
            <person name="Ma J."/>
        </authorList>
    </citation>
    <scope>NUCLEOTIDE SEQUENCE [LARGE SCALE GENOMIC DNA]</scope>
    <source>
        <strain evidence="3">TBRC 1276</strain>
    </source>
</reference>
<evidence type="ECO:0000313" key="3">
    <source>
        <dbReference type="Proteomes" id="UP001595851"/>
    </source>
</evidence>
<keyword evidence="1" id="KW-0732">Signal</keyword>
<gene>
    <name evidence="2" type="ORF">ACFOY2_19605</name>
</gene>
<evidence type="ECO:0000313" key="2">
    <source>
        <dbReference type="EMBL" id="MFC4009445.1"/>
    </source>
</evidence>
<keyword evidence="3" id="KW-1185">Reference proteome</keyword>
<dbReference type="EMBL" id="JBHSBI010000009">
    <property type="protein sequence ID" value="MFC4009445.1"/>
    <property type="molecule type" value="Genomic_DNA"/>
</dbReference>
<sequence>MHSSPRRITAAALLAGGLTLLAAPAAHAVVDPVAIVTCLGSSVTESVALIDPMAPAVPAEVPSAACLQP</sequence>
<dbReference type="Proteomes" id="UP001595851">
    <property type="component" value="Unassembled WGS sequence"/>
</dbReference>
<feature type="signal peptide" evidence="1">
    <location>
        <begin position="1"/>
        <end position="28"/>
    </location>
</feature>
<comment type="caution">
    <text evidence="2">The sequence shown here is derived from an EMBL/GenBank/DDBJ whole genome shotgun (WGS) entry which is preliminary data.</text>
</comment>
<name>A0ABV8G8P9_9ACTN</name>